<keyword evidence="1" id="KW-0472">Membrane</keyword>
<proteinExistence type="predicted"/>
<keyword evidence="1" id="KW-0812">Transmembrane</keyword>
<evidence type="ECO:0008006" key="4">
    <source>
        <dbReference type="Google" id="ProtNLM"/>
    </source>
</evidence>
<keyword evidence="3" id="KW-1185">Reference proteome</keyword>
<sequence length="80" mass="9129">MKNRESNEKHHVGSSLFEIKGVDIKDAIAVKVDEKFFKATQIGPLQEKSYVKTWVTTSSVVGLLVLLSAMIKWRKRRRIG</sequence>
<name>A0ABS5CEA1_9BACL</name>
<feature type="transmembrane region" description="Helical" evidence="1">
    <location>
        <begin position="53"/>
        <end position="71"/>
    </location>
</feature>
<protein>
    <recommendedName>
        <fullName evidence="4">LPXTG cell wall anchor domain-containing protein</fullName>
    </recommendedName>
</protein>
<reference evidence="2 3" key="1">
    <citation type="submission" date="2021-04" db="EMBL/GenBank/DDBJ databases">
        <title>Paenibacillus sp. DLE-14 whole genome sequence.</title>
        <authorList>
            <person name="Ham Y.J."/>
        </authorList>
    </citation>
    <scope>NUCLEOTIDE SEQUENCE [LARGE SCALE GENOMIC DNA]</scope>
    <source>
        <strain evidence="2 3">DLE-14</strain>
    </source>
</reference>
<evidence type="ECO:0000313" key="2">
    <source>
        <dbReference type="EMBL" id="MBP3964170.1"/>
    </source>
</evidence>
<organism evidence="2 3">
    <name type="scientific">Paenibacillus lignilyticus</name>
    <dbReference type="NCBI Taxonomy" id="1172615"/>
    <lineage>
        <taxon>Bacteria</taxon>
        <taxon>Bacillati</taxon>
        <taxon>Bacillota</taxon>
        <taxon>Bacilli</taxon>
        <taxon>Bacillales</taxon>
        <taxon>Paenibacillaceae</taxon>
        <taxon>Paenibacillus</taxon>
    </lineage>
</organism>
<dbReference type="RefSeq" id="WP_210659224.1">
    <property type="nucleotide sequence ID" value="NZ_JAGKSP010000005.1"/>
</dbReference>
<keyword evidence="1" id="KW-1133">Transmembrane helix</keyword>
<accession>A0ABS5CEA1</accession>
<dbReference type="EMBL" id="JAGKSP010000005">
    <property type="protein sequence ID" value="MBP3964170.1"/>
    <property type="molecule type" value="Genomic_DNA"/>
</dbReference>
<comment type="caution">
    <text evidence="2">The sequence shown here is derived from an EMBL/GenBank/DDBJ whole genome shotgun (WGS) entry which is preliminary data.</text>
</comment>
<evidence type="ECO:0000313" key="3">
    <source>
        <dbReference type="Proteomes" id="UP000673394"/>
    </source>
</evidence>
<evidence type="ECO:0000256" key="1">
    <source>
        <dbReference type="SAM" id="Phobius"/>
    </source>
</evidence>
<gene>
    <name evidence="2" type="ORF">I8J30_15745</name>
</gene>
<dbReference type="Proteomes" id="UP000673394">
    <property type="component" value="Unassembled WGS sequence"/>
</dbReference>